<proteinExistence type="predicted"/>
<keyword evidence="2" id="KW-0449">Lipoprotein</keyword>
<dbReference type="STRING" id="1338011.BD94_0743"/>
<dbReference type="GeneID" id="93133982"/>
<dbReference type="eggNOG" id="ENOG5032YB2">
    <property type="taxonomic scope" value="Bacteria"/>
</dbReference>
<evidence type="ECO:0000313" key="3">
    <source>
        <dbReference type="Proteomes" id="UP000028933"/>
    </source>
</evidence>
<dbReference type="EMBL" id="CP007547">
    <property type="protein sequence ID" value="AIL44518.1"/>
    <property type="molecule type" value="Genomic_DNA"/>
</dbReference>
<dbReference type="KEGG" id="eao:BD94_0743"/>
<dbReference type="Pfam" id="PF13590">
    <property type="entry name" value="DUF4136"/>
    <property type="match status" value="1"/>
</dbReference>
<protein>
    <submittedName>
        <fullName evidence="2">Lipoprotein, putative</fullName>
    </submittedName>
</protein>
<dbReference type="RefSeq" id="WP_021348875.1">
    <property type="nucleotide sequence ID" value="NZ_CP007547.1"/>
</dbReference>
<organism evidence="2 3">
    <name type="scientific">Elizabethkingia anophelis NUHP1</name>
    <dbReference type="NCBI Taxonomy" id="1338011"/>
    <lineage>
        <taxon>Bacteria</taxon>
        <taxon>Pseudomonadati</taxon>
        <taxon>Bacteroidota</taxon>
        <taxon>Flavobacteriia</taxon>
        <taxon>Flavobacteriales</taxon>
        <taxon>Weeksellaceae</taxon>
        <taxon>Elizabethkingia</taxon>
    </lineage>
</organism>
<dbReference type="InterPro" id="IPR025411">
    <property type="entry name" value="DUF4136"/>
</dbReference>
<evidence type="ECO:0000313" key="2">
    <source>
        <dbReference type="EMBL" id="AIL44518.1"/>
    </source>
</evidence>
<dbReference type="Proteomes" id="UP000028933">
    <property type="component" value="Chromosome"/>
</dbReference>
<feature type="domain" description="DUF4136" evidence="1">
    <location>
        <begin position="23"/>
        <end position="175"/>
    </location>
</feature>
<name>A0A077ECY6_9FLAO</name>
<dbReference type="AlphaFoldDB" id="A0A077ECY6"/>
<dbReference type="HOGENOM" id="CLU_113282_0_1_10"/>
<reference evidence="2 3" key="1">
    <citation type="journal article" date="2013" name="Lancet">
        <title>First case of E anophelis outbreak in an intensive-care unit.</title>
        <authorList>
            <person name="Teo J."/>
            <person name="Tan S.Y."/>
            <person name="Tay M."/>
            <person name="Ding Y."/>
            <person name="Kjelleberg S."/>
            <person name="Givskov M."/>
            <person name="Lin R.T."/>
            <person name="Yang L."/>
        </authorList>
    </citation>
    <scope>NUCLEOTIDE SEQUENCE [LARGE SCALE GENOMIC DNA]</scope>
    <source>
        <strain evidence="2 3">NUHP1</strain>
    </source>
</reference>
<sequence length="182" mass="20745">MKNYVIIALAAILTLGSCSPFNVRSDYDQSASFNQYRTYEIRQNDLKLNDIDRERVIGSIRQQMNAKGMTEASPADLVINLKATHKEIQDIQTTSPWGYGWGMGWGGPYWGMGWGYNRTYTDYYNRGTLVMDFVDSRTNKLVWQGIGSGLNVDSPKTKAKQIPNMVAEVLKNYPPQQMQNKR</sequence>
<evidence type="ECO:0000259" key="1">
    <source>
        <dbReference type="Pfam" id="PF13590"/>
    </source>
</evidence>
<dbReference type="Gene3D" id="3.30.160.670">
    <property type="match status" value="1"/>
</dbReference>
<accession>A0A077ECY6</accession>
<dbReference type="PROSITE" id="PS51257">
    <property type="entry name" value="PROKAR_LIPOPROTEIN"/>
    <property type="match status" value="1"/>
</dbReference>
<gene>
    <name evidence="2" type="ORF">BD94_0743</name>
</gene>